<dbReference type="AlphaFoldDB" id="A0A0A9A7C1"/>
<dbReference type="EMBL" id="GBRH01254958">
    <property type="protein sequence ID" value="JAD42937.1"/>
    <property type="molecule type" value="Transcribed_RNA"/>
</dbReference>
<protein>
    <submittedName>
        <fullName evidence="1">Uncharacterized protein</fullName>
    </submittedName>
</protein>
<reference evidence="1" key="1">
    <citation type="submission" date="2014-09" db="EMBL/GenBank/DDBJ databases">
        <authorList>
            <person name="Magalhaes I.L.F."/>
            <person name="Oliveira U."/>
            <person name="Santos F.R."/>
            <person name="Vidigal T.H.D.A."/>
            <person name="Brescovit A.D."/>
            <person name="Santos A.J."/>
        </authorList>
    </citation>
    <scope>NUCLEOTIDE SEQUENCE</scope>
    <source>
        <tissue evidence="1">Shoot tissue taken approximately 20 cm above the soil surface</tissue>
    </source>
</reference>
<organism evidence="1">
    <name type="scientific">Arundo donax</name>
    <name type="common">Giant reed</name>
    <name type="synonym">Donax arundinaceus</name>
    <dbReference type="NCBI Taxonomy" id="35708"/>
    <lineage>
        <taxon>Eukaryota</taxon>
        <taxon>Viridiplantae</taxon>
        <taxon>Streptophyta</taxon>
        <taxon>Embryophyta</taxon>
        <taxon>Tracheophyta</taxon>
        <taxon>Spermatophyta</taxon>
        <taxon>Magnoliopsida</taxon>
        <taxon>Liliopsida</taxon>
        <taxon>Poales</taxon>
        <taxon>Poaceae</taxon>
        <taxon>PACMAD clade</taxon>
        <taxon>Arundinoideae</taxon>
        <taxon>Arundineae</taxon>
        <taxon>Arundo</taxon>
    </lineage>
</organism>
<evidence type="ECO:0000313" key="1">
    <source>
        <dbReference type="EMBL" id="JAD42937.1"/>
    </source>
</evidence>
<name>A0A0A9A7C1_ARUDO</name>
<sequence>MLRQLGYTCTICLNYKMKVKFSYSIYNLILCI</sequence>
<accession>A0A0A9A7C1</accession>
<proteinExistence type="predicted"/>
<reference evidence="1" key="2">
    <citation type="journal article" date="2015" name="Data Brief">
        <title>Shoot transcriptome of the giant reed, Arundo donax.</title>
        <authorList>
            <person name="Barrero R.A."/>
            <person name="Guerrero F.D."/>
            <person name="Moolhuijzen P."/>
            <person name="Goolsby J.A."/>
            <person name="Tidwell J."/>
            <person name="Bellgard S.E."/>
            <person name="Bellgard M.I."/>
        </authorList>
    </citation>
    <scope>NUCLEOTIDE SEQUENCE</scope>
    <source>
        <tissue evidence="1">Shoot tissue taken approximately 20 cm above the soil surface</tissue>
    </source>
</reference>